<dbReference type="AlphaFoldDB" id="A0A3S4F9D3"/>
<evidence type="ECO:0000313" key="2">
    <source>
        <dbReference type="Proteomes" id="UP000289200"/>
    </source>
</evidence>
<evidence type="ECO:0000313" key="1">
    <source>
        <dbReference type="EMBL" id="VCU08834.1"/>
    </source>
</evidence>
<protein>
    <recommendedName>
        <fullName evidence="3">Class I SAM-dependent methyltransferase</fullName>
    </recommendedName>
</protein>
<sequence length="238" mass="27747">MLSRGNPEEQRTERLHIDRWKKLSQSDTSQIRFTTSKLRLSLPWRRKMQLVPSINYFFGRRGFEHGNPAMSRRERWLLRRYLLKCRFLLEFGCGGSTLSAIRFGVPRIISVESDPKWVKRLQKDPIISVAVASGCLSFRTIDIGPVGNWGIPVDNSRRDYYPSYFDGVWSTFNCLPDLILIDGRFRVECAQAAISRVGPSTILLIHDYVSRPEYHVVERYLEPIDRANDLVAFRKRPR</sequence>
<dbReference type="SUPFAM" id="SSF53335">
    <property type="entry name" value="S-adenosyl-L-methionine-dependent methyltransferases"/>
    <property type="match status" value="1"/>
</dbReference>
<accession>A0A3S4F9D3</accession>
<keyword evidence="2" id="KW-1185">Reference proteome</keyword>
<dbReference type="Gene3D" id="3.40.50.150">
    <property type="entry name" value="Vaccinia Virus protein VP39"/>
    <property type="match status" value="1"/>
</dbReference>
<organism evidence="1 2">
    <name type="scientific">Rhodoplanes serenus</name>
    <dbReference type="NCBI Taxonomy" id="200615"/>
    <lineage>
        <taxon>Bacteria</taxon>
        <taxon>Pseudomonadati</taxon>
        <taxon>Pseudomonadota</taxon>
        <taxon>Alphaproteobacteria</taxon>
        <taxon>Hyphomicrobiales</taxon>
        <taxon>Nitrobacteraceae</taxon>
        <taxon>Rhodoplanes</taxon>
    </lineage>
</organism>
<dbReference type="EMBL" id="UWOC01000136">
    <property type="protein sequence ID" value="VCU08834.1"/>
    <property type="molecule type" value="Genomic_DNA"/>
</dbReference>
<proteinExistence type="predicted"/>
<gene>
    <name evidence="1" type="ORF">RHODGE_RHODGE_01996</name>
</gene>
<reference evidence="2" key="1">
    <citation type="submission" date="2018-10" db="EMBL/GenBank/DDBJ databases">
        <authorList>
            <person name="Peiro R."/>
            <person name="Begona"/>
            <person name="Cbmso G."/>
            <person name="Lopez M."/>
            <person name="Gonzalez S."/>
            <person name="Sacristan E."/>
            <person name="Castillo E."/>
        </authorList>
    </citation>
    <scope>NUCLEOTIDE SEQUENCE [LARGE SCALE GENOMIC DNA]</scope>
</reference>
<name>A0A3S4F9D3_9BRAD</name>
<dbReference type="Proteomes" id="UP000289200">
    <property type="component" value="Unassembled WGS sequence"/>
</dbReference>
<comment type="caution">
    <text evidence="1">The sequence shown here is derived from an EMBL/GenBank/DDBJ whole genome shotgun (WGS) entry which is preliminary data.</text>
</comment>
<dbReference type="InterPro" id="IPR029063">
    <property type="entry name" value="SAM-dependent_MTases_sf"/>
</dbReference>
<evidence type="ECO:0008006" key="3">
    <source>
        <dbReference type="Google" id="ProtNLM"/>
    </source>
</evidence>